<dbReference type="HOGENOM" id="CLU_3275787_0_0_6"/>
<evidence type="ECO:0000313" key="2">
    <source>
        <dbReference type="Proteomes" id="UP000011859"/>
    </source>
</evidence>
<proteinExistence type="predicted"/>
<sequence length="41" mass="4612">MHRRDRHQADLIEAIANGYSCCQSKAALKQMQALVEALRKG</sequence>
<dbReference type="KEGG" id="rhd:R2APBS1_2854"/>
<dbReference type="AlphaFoldDB" id="M4NQR0"/>
<dbReference type="RefSeq" id="WP_015448401.1">
    <property type="nucleotide sequence ID" value="NC_020541.1"/>
</dbReference>
<accession>M4NQR0</accession>
<organism evidence="1 2">
    <name type="scientific">Rhodanobacter denitrificans</name>
    <dbReference type="NCBI Taxonomy" id="666685"/>
    <lineage>
        <taxon>Bacteria</taxon>
        <taxon>Pseudomonadati</taxon>
        <taxon>Pseudomonadota</taxon>
        <taxon>Gammaproteobacteria</taxon>
        <taxon>Lysobacterales</taxon>
        <taxon>Rhodanobacteraceae</taxon>
        <taxon>Rhodanobacter</taxon>
    </lineage>
</organism>
<keyword evidence="2" id="KW-1185">Reference proteome</keyword>
<evidence type="ECO:0000313" key="1">
    <source>
        <dbReference type="EMBL" id="AGG89931.1"/>
    </source>
</evidence>
<dbReference type="Proteomes" id="UP000011859">
    <property type="component" value="Chromosome"/>
</dbReference>
<dbReference type="EMBL" id="CP003470">
    <property type="protein sequence ID" value="AGG89931.1"/>
    <property type="molecule type" value="Genomic_DNA"/>
</dbReference>
<gene>
    <name evidence="1" type="ORF">R2APBS1_2854</name>
</gene>
<protein>
    <submittedName>
        <fullName evidence="1">Uncharacterized protein</fullName>
    </submittedName>
</protein>
<name>M4NQR0_9GAMM</name>
<reference evidence="1 2" key="1">
    <citation type="submission" date="2012-04" db="EMBL/GenBank/DDBJ databases">
        <title>Complete genome of Rhodanobacter sp. 2APBS1.</title>
        <authorList>
            <consortium name="US DOE Joint Genome Institute"/>
            <person name="Huntemann M."/>
            <person name="Wei C.-L."/>
            <person name="Han J."/>
            <person name="Detter J.C."/>
            <person name="Han C."/>
            <person name="Tapia R."/>
            <person name="Munk A.C.C."/>
            <person name="Chen A."/>
            <person name="Krypides N."/>
            <person name="Mavromatis K."/>
            <person name="Markowitz V."/>
            <person name="Szeto E."/>
            <person name="Ivanova N."/>
            <person name="Mikhailova N."/>
            <person name="Ovchinnikova G."/>
            <person name="Pagani I."/>
            <person name="Pati A."/>
            <person name="Goodwin L."/>
            <person name="Peters L."/>
            <person name="Pitluck S."/>
            <person name="Woyke T."/>
            <person name="Prakash O."/>
            <person name="Elkins J."/>
            <person name="Brown S."/>
            <person name="Palumbo A."/>
            <person name="Hemme C."/>
            <person name="Zhou J."/>
            <person name="Watson D."/>
            <person name="Jardine P."/>
            <person name="Kostka J."/>
            <person name="Green S."/>
        </authorList>
    </citation>
    <scope>NUCLEOTIDE SEQUENCE [LARGE SCALE GENOMIC DNA]</scope>
    <source>
        <strain evidence="1 2">2APBS1</strain>
    </source>
</reference>